<reference evidence="1 2" key="1">
    <citation type="submission" date="2014-04" db="EMBL/GenBank/DDBJ databases">
        <title>Variable characteristics of bacteriocin-producing Streptococcus salivarius strains isolated from Malaysian subjects.</title>
        <authorList>
            <person name="Philip K."/>
            <person name="Barbour A."/>
        </authorList>
    </citation>
    <scope>NUCLEOTIDE SEQUENCE [LARGE SCALE GENOMIC DNA]</scope>
    <source>
        <strain evidence="1 2">NU10</strain>
    </source>
</reference>
<gene>
    <name evidence="1" type="ORF">DL07_02890</name>
</gene>
<dbReference type="Gene3D" id="1.20.1440.110">
    <property type="entry name" value="acylaminoacyl peptidase"/>
    <property type="match status" value="1"/>
</dbReference>
<sequence>MVFFKTREFEFETRRVMWYCPNGGSDFAEVENICRQITDGNYESWYHGWKNGAEKLLKRSQRYSSKISRGHAFLRASRYFQASEFFLSPLDKRKIDVYQLSVKYFYEGLNTLEIPYRLENIPYDDISLRSLYFTHKTKTCKGTLFICGGFDALLEELYFTNVVAGIEEGYDVIIFEGPGQSSVLREHHLPFILNWEKVCQVVINYYKNQVSKPFIGIGLSLGGLLMARAQGNKNDLFDSIVLYNYFPSVLESFKNNIPRIFHRFIGDTMPSFVEKLAMFYIQRNKFLNWQVEHAKWNFGASSLSSLINRCKEFKEVTITGPVLVLLAANDMYYDKQLGFKYFESIPSKEKKLIIFDKENYSSDLHCQNGSAFDSNDEIFEWLSEIELP</sequence>
<evidence type="ECO:0000313" key="2">
    <source>
        <dbReference type="Proteomes" id="UP000027855"/>
    </source>
</evidence>
<dbReference type="Gene3D" id="3.40.50.1820">
    <property type="entry name" value="alpha/beta hydrolase"/>
    <property type="match status" value="1"/>
</dbReference>
<keyword evidence="1" id="KW-0645">Protease</keyword>
<dbReference type="AlphaFoldDB" id="A0A074J0A4"/>
<organism evidence="1 2">
    <name type="scientific">Streptococcus salivarius</name>
    <dbReference type="NCBI Taxonomy" id="1304"/>
    <lineage>
        <taxon>Bacteria</taxon>
        <taxon>Bacillati</taxon>
        <taxon>Bacillota</taxon>
        <taxon>Bacilli</taxon>
        <taxon>Lactobacillales</taxon>
        <taxon>Streptococcaceae</taxon>
        <taxon>Streptococcus</taxon>
    </lineage>
</organism>
<dbReference type="Proteomes" id="UP000027855">
    <property type="component" value="Unassembled WGS sequence"/>
</dbReference>
<name>A0A074J0A4_STRSL</name>
<comment type="caution">
    <text evidence="1">The sequence shown here is derived from an EMBL/GenBank/DDBJ whole genome shotgun (WGS) entry which is preliminary data.</text>
</comment>
<dbReference type="InterPro" id="IPR029058">
    <property type="entry name" value="AB_hydrolase_fold"/>
</dbReference>
<keyword evidence="1" id="KW-0031">Aminopeptidase</keyword>
<dbReference type="GO" id="GO:0004177">
    <property type="term" value="F:aminopeptidase activity"/>
    <property type="evidence" value="ECO:0007669"/>
    <property type="project" value="UniProtKB-KW"/>
</dbReference>
<proteinExistence type="predicted"/>
<dbReference type="SUPFAM" id="SSF53474">
    <property type="entry name" value="alpha/beta-Hydrolases"/>
    <property type="match status" value="1"/>
</dbReference>
<dbReference type="RefSeq" id="WP_037602087.1">
    <property type="nucleotide sequence ID" value="NZ_JADMQU010000012.1"/>
</dbReference>
<keyword evidence="1" id="KW-0378">Hydrolase</keyword>
<accession>A0A074J0A4</accession>
<dbReference type="EMBL" id="JJMT01000014">
    <property type="protein sequence ID" value="KEO45162.1"/>
    <property type="molecule type" value="Genomic_DNA"/>
</dbReference>
<evidence type="ECO:0000313" key="1">
    <source>
        <dbReference type="EMBL" id="KEO45162.1"/>
    </source>
</evidence>
<protein>
    <submittedName>
        <fullName evidence="1">Dipeptidyl aminopeptidase</fullName>
    </submittedName>
</protein>